<comment type="caution">
    <text evidence="2">The sequence shown here is derived from an EMBL/GenBank/DDBJ whole genome shotgun (WGS) entry which is preliminary data.</text>
</comment>
<evidence type="ECO:0000256" key="1">
    <source>
        <dbReference type="SAM" id="MobiDB-lite"/>
    </source>
</evidence>
<evidence type="ECO:0000313" key="2">
    <source>
        <dbReference type="EMBL" id="KAK1465301.1"/>
    </source>
</evidence>
<gene>
    <name evidence="2" type="ORF">CCUS01_07707</name>
</gene>
<protein>
    <submittedName>
        <fullName evidence="2">Uncharacterized protein</fullName>
    </submittedName>
</protein>
<evidence type="ECO:0000313" key="3">
    <source>
        <dbReference type="Proteomes" id="UP001239213"/>
    </source>
</evidence>
<name>A0AAI9UV51_9PEZI</name>
<feature type="region of interest" description="Disordered" evidence="1">
    <location>
        <begin position="1"/>
        <end position="53"/>
    </location>
</feature>
<dbReference type="EMBL" id="MPDP01000263">
    <property type="protein sequence ID" value="KAK1465301.1"/>
    <property type="molecule type" value="Genomic_DNA"/>
</dbReference>
<dbReference type="AlphaFoldDB" id="A0AAI9UV51"/>
<reference evidence="2" key="1">
    <citation type="submission" date="2016-11" db="EMBL/GenBank/DDBJ databases">
        <title>The genome sequence of Colletotrichum cuscutae.</title>
        <authorList>
            <person name="Baroncelli R."/>
        </authorList>
    </citation>
    <scope>NUCLEOTIDE SEQUENCE</scope>
    <source>
        <strain evidence="2">IMI 304802</strain>
    </source>
</reference>
<dbReference type="Proteomes" id="UP001239213">
    <property type="component" value="Unassembled WGS sequence"/>
</dbReference>
<sequence length="53" mass="5928">MTARYYLPHTETLPPSLLRGRNRSSSDNTHDSSIPDHMLCPQRVVPSPYGTSS</sequence>
<accession>A0AAI9UV51</accession>
<proteinExistence type="predicted"/>
<keyword evidence="3" id="KW-1185">Reference proteome</keyword>
<organism evidence="2 3">
    <name type="scientific">Colletotrichum cuscutae</name>
    <dbReference type="NCBI Taxonomy" id="1209917"/>
    <lineage>
        <taxon>Eukaryota</taxon>
        <taxon>Fungi</taxon>
        <taxon>Dikarya</taxon>
        <taxon>Ascomycota</taxon>
        <taxon>Pezizomycotina</taxon>
        <taxon>Sordariomycetes</taxon>
        <taxon>Hypocreomycetidae</taxon>
        <taxon>Glomerellales</taxon>
        <taxon>Glomerellaceae</taxon>
        <taxon>Colletotrichum</taxon>
        <taxon>Colletotrichum acutatum species complex</taxon>
    </lineage>
</organism>